<dbReference type="GO" id="GO:0005737">
    <property type="term" value="C:cytoplasm"/>
    <property type="evidence" value="ECO:0007669"/>
    <property type="project" value="TreeGrafter"/>
</dbReference>
<evidence type="ECO:0000256" key="10">
    <source>
        <dbReference type="SAM" id="Coils"/>
    </source>
</evidence>
<evidence type="ECO:0000256" key="2">
    <source>
        <dbReference type="ARBA" id="ARBA00022527"/>
    </source>
</evidence>
<dbReference type="SMART" id="SM00220">
    <property type="entry name" value="S_TKc"/>
    <property type="match status" value="1"/>
</dbReference>
<dbReference type="VEuPathDB" id="VectorBase:CSON001177"/>
<dbReference type="InterPro" id="IPR008271">
    <property type="entry name" value="Ser/Thr_kinase_AS"/>
</dbReference>
<gene>
    <name evidence="13" type="primary">CSON001177</name>
</gene>
<dbReference type="EC" id="2.7.11.1" evidence="1"/>
<proteinExistence type="inferred from homology"/>
<keyword evidence="5" id="KW-0547">Nucleotide-binding</keyword>
<dbReference type="EMBL" id="UFQS01000117">
    <property type="protein sequence ID" value="SSW99988.1"/>
    <property type="molecule type" value="Genomic_DNA"/>
</dbReference>
<comment type="similarity">
    <text evidence="8">Belongs to the protein kinase superfamily. Ser/Thr protein kinase family. GCN2 subfamily.</text>
</comment>
<dbReference type="PROSITE" id="PS00108">
    <property type="entry name" value="PROTEIN_KINASE_ST"/>
    <property type="match status" value="1"/>
</dbReference>
<accession>A0A336K8N1</accession>
<dbReference type="Pfam" id="PF22949">
    <property type="entry name" value="HRI2_3H"/>
    <property type="match status" value="1"/>
</dbReference>
<evidence type="ECO:0000313" key="13">
    <source>
        <dbReference type="EMBL" id="SSW99988.1"/>
    </source>
</evidence>
<dbReference type="GO" id="GO:0005524">
    <property type="term" value="F:ATP binding"/>
    <property type="evidence" value="ECO:0007669"/>
    <property type="project" value="UniProtKB-KW"/>
</dbReference>
<dbReference type="PROSITE" id="PS50011">
    <property type="entry name" value="PROTEIN_KINASE_DOM"/>
    <property type="match status" value="1"/>
</dbReference>
<protein>
    <recommendedName>
        <fullName evidence="1">non-specific serine/threonine protein kinase</fullName>
        <ecNumber evidence="1">2.7.11.1</ecNumber>
    </recommendedName>
    <alternativeName>
        <fullName evidence="9">Heme-regulated eukaryotic initiation factor eIF-2-alpha kinase</fullName>
    </alternativeName>
</protein>
<dbReference type="InterPro" id="IPR050339">
    <property type="entry name" value="CC_SR_Kinase"/>
</dbReference>
<dbReference type="SUPFAM" id="SSF56112">
    <property type="entry name" value="Protein kinase-like (PK-like)"/>
    <property type="match status" value="1"/>
</dbReference>
<keyword evidence="10" id="KW-0175">Coiled coil</keyword>
<evidence type="ECO:0000259" key="12">
    <source>
        <dbReference type="PROSITE" id="PS50011"/>
    </source>
</evidence>
<sequence length="676" mass="77364">MSDDEDNMELDWSQLQTIKAFDKGNGEKNPATRRNAPTTNERRFMFNNTQIYDIVNAKATTPVSLLVESLVQQLCAMLEPDPQKSQSLYNTICEHLHQLKLIDETYAMGEFEMMRSQYQRALYQLVSIAKGEGLPVELESVWPLAQPIGLEWSRYHREFDEIGYLAGGGFGKVFKARHKLDGIIYAVKKITLKSTSINNVLLHLAEVKTLASLNHANIVPYKAAWLEPLLAPHQQAIKGKENDSDTSSSSDDDETTNTDKYVTQRYIDRTDSSSDFIQFGDESEDKTNNTCTESEIIDEIETSSQMICKYRDRKISIETSQPHVKLKWATLFIQMTMCQLTLREFLEQRNKSSDYEAFYAKFIADQMPLHQTRSSFAFSSSTTAFNGTRESFSSEDSSVFSQSYSEVYHSRSFSESSTDDTLDRTWFTEGITHLDVVTDIFTQLLNGLSYIHSRKIVHHDIKPSNIFVSVEANGKINVQLGDFGLACPLQEEHTGAGFGTPLYAAPEQLAGECNFKSDIYSLGIILLELLVPFSTDMERANTIKQVRSGKLPENINVNFRSLLKRLIHHSPSRRPDTSQLIEIMNKISSNKDHVIHELQRRLSERDVEIKNLRAEMEGQKRDRKRDLHGKDLEIEKLKAKIMEMEQKEQVRLETENKDEEIRQLKKLLDNVAEIKF</sequence>
<evidence type="ECO:0000256" key="5">
    <source>
        <dbReference type="ARBA" id="ARBA00022741"/>
    </source>
</evidence>
<evidence type="ECO:0000256" key="6">
    <source>
        <dbReference type="ARBA" id="ARBA00022777"/>
    </source>
</evidence>
<feature type="region of interest" description="Disordered" evidence="11">
    <location>
        <begin position="237"/>
        <end position="264"/>
    </location>
</feature>
<evidence type="ECO:0000256" key="11">
    <source>
        <dbReference type="SAM" id="MobiDB-lite"/>
    </source>
</evidence>
<dbReference type="PANTHER" id="PTHR11042:SF187">
    <property type="entry name" value="EUKARYOTIC TRANSLATION INITIATION FACTOR 2-ALPHA KINASE 2"/>
    <property type="match status" value="1"/>
</dbReference>
<keyword evidence="4" id="KW-0808">Transferase</keyword>
<dbReference type="PANTHER" id="PTHR11042">
    <property type="entry name" value="EUKARYOTIC TRANSLATION INITIATION FACTOR 2-ALPHA KINASE EIF2-ALPHA KINASE -RELATED"/>
    <property type="match status" value="1"/>
</dbReference>
<feature type="domain" description="Protein kinase" evidence="12">
    <location>
        <begin position="159"/>
        <end position="587"/>
    </location>
</feature>
<dbReference type="InterPro" id="IPR054521">
    <property type="entry name" value="HRI2_3H"/>
</dbReference>
<evidence type="ECO:0000256" key="9">
    <source>
        <dbReference type="ARBA" id="ARBA00042914"/>
    </source>
</evidence>
<evidence type="ECO:0000313" key="14">
    <source>
        <dbReference type="EMBL" id="SSX20368.1"/>
    </source>
</evidence>
<dbReference type="InterPro" id="IPR011009">
    <property type="entry name" value="Kinase-like_dom_sf"/>
</dbReference>
<keyword evidence="3" id="KW-0597">Phosphoprotein</keyword>
<reference evidence="13" key="1">
    <citation type="submission" date="2018-04" db="EMBL/GenBank/DDBJ databases">
        <authorList>
            <person name="Go L.Y."/>
            <person name="Mitchell J.A."/>
        </authorList>
    </citation>
    <scope>NUCLEOTIDE SEQUENCE</scope>
    <source>
        <tissue evidence="13">Whole organism</tissue>
    </source>
</reference>
<keyword evidence="2" id="KW-0723">Serine/threonine-protein kinase</keyword>
<dbReference type="Gene3D" id="3.30.200.20">
    <property type="entry name" value="Phosphorylase Kinase, domain 1"/>
    <property type="match status" value="1"/>
</dbReference>
<keyword evidence="7" id="KW-0067">ATP-binding</keyword>
<evidence type="ECO:0000256" key="1">
    <source>
        <dbReference type="ARBA" id="ARBA00012513"/>
    </source>
</evidence>
<dbReference type="AlphaFoldDB" id="A0A336K8N1"/>
<dbReference type="Pfam" id="PF00069">
    <property type="entry name" value="Pkinase"/>
    <property type="match status" value="1"/>
</dbReference>
<dbReference type="EMBL" id="UFQT01000117">
    <property type="protein sequence ID" value="SSX20368.1"/>
    <property type="molecule type" value="Genomic_DNA"/>
</dbReference>
<dbReference type="GO" id="GO:0005634">
    <property type="term" value="C:nucleus"/>
    <property type="evidence" value="ECO:0007669"/>
    <property type="project" value="TreeGrafter"/>
</dbReference>
<evidence type="ECO:0000256" key="3">
    <source>
        <dbReference type="ARBA" id="ARBA00022553"/>
    </source>
</evidence>
<evidence type="ECO:0000256" key="8">
    <source>
        <dbReference type="ARBA" id="ARBA00037982"/>
    </source>
</evidence>
<dbReference type="InterPro" id="IPR000719">
    <property type="entry name" value="Prot_kinase_dom"/>
</dbReference>
<dbReference type="GO" id="GO:0004694">
    <property type="term" value="F:eukaryotic translation initiation factor 2alpha kinase activity"/>
    <property type="evidence" value="ECO:0007669"/>
    <property type="project" value="TreeGrafter"/>
</dbReference>
<reference evidence="14" key="2">
    <citation type="submission" date="2018-07" db="EMBL/GenBank/DDBJ databases">
        <authorList>
            <person name="Quirk P.G."/>
            <person name="Krulwich T.A."/>
        </authorList>
    </citation>
    <scope>NUCLEOTIDE SEQUENCE</scope>
</reference>
<feature type="coiled-coil region" evidence="10">
    <location>
        <begin position="595"/>
        <end position="670"/>
    </location>
</feature>
<dbReference type="Gene3D" id="1.10.510.10">
    <property type="entry name" value="Transferase(Phosphotransferase) domain 1"/>
    <property type="match status" value="1"/>
</dbReference>
<dbReference type="OMA" id="WDWIADR"/>
<evidence type="ECO:0000256" key="4">
    <source>
        <dbReference type="ARBA" id="ARBA00022679"/>
    </source>
</evidence>
<organism evidence="13">
    <name type="scientific">Culicoides sonorensis</name>
    <name type="common">Biting midge</name>
    <dbReference type="NCBI Taxonomy" id="179676"/>
    <lineage>
        <taxon>Eukaryota</taxon>
        <taxon>Metazoa</taxon>
        <taxon>Ecdysozoa</taxon>
        <taxon>Arthropoda</taxon>
        <taxon>Hexapoda</taxon>
        <taxon>Insecta</taxon>
        <taxon>Pterygota</taxon>
        <taxon>Neoptera</taxon>
        <taxon>Endopterygota</taxon>
        <taxon>Diptera</taxon>
        <taxon>Nematocera</taxon>
        <taxon>Chironomoidea</taxon>
        <taxon>Ceratopogonidae</taxon>
        <taxon>Ceratopogoninae</taxon>
        <taxon>Culicoides</taxon>
        <taxon>Monoculicoides</taxon>
    </lineage>
</organism>
<evidence type="ECO:0000256" key="7">
    <source>
        <dbReference type="ARBA" id="ARBA00022840"/>
    </source>
</evidence>
<name>A0A336K8N1_CULSO</name>
<keyword evidence="6" id="KW-0418">Kinase</keyword>